<protein>
    <submittedName>
        <fullName evidence="2">Uncharacterized protein</fullName>
    </submittedName>
</protein>
<evidence type="ECO:0000256" key="1">
    <source>
        <dbReference type="SAM" id="MobiDB-lite"/>
    </source>
</evidence>
<dbReference type="Proteomes" id="UP000198559">
    <property type="component" value="Unassembled WGS sequence"/>
</dbReference>
<sequence length="76" mass="8411">MSKNNLDGIEVKKRKVLPKSKSKAGRPTTNPNEKESETIALKVTPLELAAVKEKAGVAGLSTYIKHYIRTNTELFK</sequence>
<evidence type="ECO:0000313" key="2">
    <source>
        <dbReference type="EMBL" id="SEH65274.1"/>
    </source>
</evidence>
<accession>A0A1H6K1K6</accession>
<evidence type="ECO:0000313" key="3">
    <source>
        <dbReference type="Proteomes" id="UP000198559"/>
    </source>
</evidence>
<dbReference type="STRING" id="235205.BAZSYMB_SCAFFOLD00082_4"/>
<gene>
    <name evidence="2" type="ORF">BAZSYMB_SCAFFOLD00082_4</name>
</gene>
<feature type="compositionally biased region" description="Basic residues" evidence="1">
    <location>
        <begin position="12"/>
        <end position="24"/>
    </location>
</feature>
<organism evidence="2 3">
    <name type="scientific">Bathymodiolus azoricus thioautotrophic gill symbiont</name>
    <dbReference type="NCBI Taxonomy" id="235205"/>
    <lineage>
        <taxon>Bacteria</taxon>
        <taxon>Pseudomonadati</taxon>
        <taxon>Pseudomonadota</taxon>
        <taxon>Gammaproteobacteria</taxon>
        <taxon>sulfur-oxidizing symbionts</taxon>
    </lineage>
</organism>
<dbReference type="EMBL" id="CVUD02000069">
    <property type="protein sequence ID" value="SEH65274.1"/>
    <property type="molecule type" value="Genomic_DNA"/>
</dbReference>
<name>A0A1H6K1K6_9GAMM</name>
<proteinExistence type="predicted"/>
<dbReference type="AlphaFoldDB" id="A0A1H6K1K6"/>
<reference evidence="3" key="1">
    <citation type="submission" date="2016-06" db="EMBL/GenBank/DDBJ databases">
        <authorList>
            <person name="Petersen J."/>
            <person name="Sayavedra L."/>
        </authorList>
    </citation>
    <scope>NUCLEOTIDE SEQUENCE [LARGE SCALE GENOMIC DNA]</scope>
    <source>
        <strain evidence="3">BazSymB</strain>
    </source>
</reference>
<feature type="region of interest" description="Disordered" evidence="1">
    <location>
        <begin position="1"/>
        <end position="36"/>
    </location>
</feature>